<feature type="chain" id="PRO_5032370517" evidence="12">
    <location>
        <begin position="24"/>
        <end position="641"/>
    </location>
</feature>
<dbReference type="InterPro" id="IPR008271">
    <property type="entry name" value="Ser/Thr_kinase_AS"/>
</dbReference>
<dbReference type="Proteomes" id="UP000631114">
    <property type="component" value="Unassembled WGS sequence"/>
</dbReference>
<evidence type="ECO:0000256" key="3">
    <source>
        <dbReference type="ARBA" id="ARBA00022692"/>
    </source>
</evidence>
<keyword evidence="7 11" id="KW-1133">Transmembrane helix</keyword>
<evidence type="ECO:0000256" key="2">
    <source>
        <dbReference type="ARBA" id="ARBA00022475"/>
    </source>
</evidence>
<keyword evidence="3 11" id="KW-0812">Transmembrane</keyword>
<dbReference type="Gene3D" id="3.30.200.20">
    <property type="entry name" value="Phosphorylase Kinase, domain 1"/>
    <property type="match status" value="1"/>
</dbReference>
<evidence type="ECO:0000256" key="10">
    <source>
        <dbReference type="SAM" id="MobiDB-lite"/>
    </source>
</evidence>
<evidence type="ECO:0000256" key="7">
    <source>
        <dbReference type="ARBA" id="ARBA00022989"/>
    </source>
</evidence>
<evidence type="ECO:0000256" key="11">
    <source>
        <dbReference type="SAM" id="Phobius"/>
    </source>
</evidence>
<dbReference type="PROSITE" id="PS00108">
    <property type="entry name" value="PROTEIN_KINASE_ST"/>
    <property type="match status" value="1"/>
</dbReference>
<keyword evidence="16" id="KW-1185">Reference proteome</keyword>
<feature type="domain" description="LysM" evidence="14">
    <location>
        <begin position="120"/>
        <end position="166"/>
    </location>
</feature>
<evidence type="ECO:0000256" key="4">
    <source>
        <dbReference type="ARBA" id="ARBA00022729"/>
    </source>
</evidence>
<feature type="region of interest" description="Disordered" evidence="10">
    <location>
        <begin position="234"/>
        <end position="261"/>
    </location>
</feature>
<accession>A0A835HYQ6</accession>
<dbReference type="InterPro" id="IPR000719">
    <property type="entry name" value="Prot_kinase_dom"/>
</dbReference>
<dbReference type="InterPro" id="IPR056563">
    <property type="entry name" value="LysM3_LYK4_5"/>
</dbReference>
<name>A0A835HYQ6_9MAGN</name>
<comment type="caution">
    <text evidence="15">The sequence shown here is derived from an EMBL/GenBank/DDBJ whole genome shotgun (WGS) entry which is preliminary data.</text>
</comment>
<dbReference type="GO" id="GO:0005886">
    <property type="term" value="C:plasma membrane"/>
    <property type="evidence" value="ECO:0007669"/>
    <property type="project" value="UniProtKB-SubCell"/>
</dbReference>
<comment type="subcellular location">
    <subcellularLocation>
        <location evidence="1">Cell membrane</location>
        <topology evidence="1">Single-pass membrane protein</topology>
    </subcellularLocation>
</comment>
<reference evidence="15 16" key="1">
    <citation type="submission" date="2020-10" db="EMBL/GenBank/DDBJ databases">
        <title>The Coptis chinensis genome and diversification of protoberbering-type alkaloids.</title>
        <authorList>
            <person name="Wang B."/>
            <person name="Shu S."/>
            <person name="Song C."/>
            <person name="Liu Y."/>
        </authorList>
    </citation>
    <scope>NUCLEOTIDE SEQUENCE [LARGE SCALE GENOMIC DNA]</scope>
    <source>
        <strain evidence="15">HL-2020</strain>
        <tissue evidence="15">Leaf</tissue>
    </source>
</reference>
<dbReference type="InterPro" id="IPR011009">
    <property type="entry name" value="Kinase-like_dom_sf"/>
</dbReference>
<keyword evidence="8 11" id="KW-0472">Membrane</keyword>
<evidence type="ECO:0000313" key="16">
    <source>
        <dbReference type="Proteomes" id="UP000631114"/>
    </source>
</evidence>
<dbReference type="AlphaFoldDB" id="A0A835HYQ6"/>
<sequence length="641" mass="69908">MTHHSLFLLLILSLISSFYLIQAQQPYARKITTDCGNTDNTTSALGYTCNGVNSTCQAYLIFRSKPPYNTVSSISGLLASNPSQLSQSNSVPADASFPTNTEVIVPVNCSCSGEYYQENSSYVVQNGDGPFVIANNTFQGLSTCQAIQNQNSVSTGNLFAGSRIIVPLRCACPTKNQFDGGVNYLLSYLIVTGDFVSTISTRFGVDTGSTLNANGLSMEDATIYPYTTLLVPLQNPPTNSQTRNPPPPPPSPSPPSSPPPSGKHKSWLYAVIGAVSAGTLVSIVSIVIFCVFFRKTKSKSDQSKSIAEPIVDSESFESYEKTTGLSVEESEEFLESLADIAKSLKVYAFEELQSATDDFSPKFWIKGSVYRGSINGSLAAIKKTNKDVAKEINLLNKISHFNLIKLSGVCFKEGYWYLVFEYAVNGSLTDWIYYSRSTTKILSWSERIQIALDVAMGLNYIHSFTNPPYVHKDIKTSNVLLDNDFRAKIANFSLAKSAEGQGSEFALTRHIVGTKGYMAPEYLENGYVSPKLDVYSFGILMLEIVTGEETAVATGAGKTLPEALAAILGDENPKEKLQDLIDPSLRGDYPLDLALVLARLIESCLRRDPASRPAMDDVVQILSNISSTSSDWEVQKKRVST</sequence>
<feature type="domain" description="LysM" evidence="14">
    <location>
        <begin position="186"/>
        <end position="231"/>
    </location>
</feature>
<dbReference type="FunFam" id="1.10.510.10:FF:000468">
    <property type="entry name" value="PTI1-like tyrosine-protein kinase 3"/>
    <property type="match status" value="1"/>
</dbReference>
<dbReference type="InterPro" id="IPR056561">
    <property type="entry name" value="NFP_LYK_LysM1"/>
</dbReference>
<dbReference type="PANTHER" id="PTHR45927">
    <property type="entry name" value="LYSM-DOMAIN RECEPTOR-LIKE KINASE-RELATED"/>
    <property type="match status" value="1"/>
</dbReference>
<keyword evidence="4 12" id="KW-0732">Signal</keyword>
<feature type="domain" description="Protein kinase" evidence="13">
    <location>
        <begin position="269"/>
        <end position="625"/>
    </location>
</feature>
<dbReference type="SMART" id="SM00220">
    <property type="entry name" value="S_TKc"/>
    <property type="match status" value="1"/>
</dbReference>
<keyword evidence="2" id="KW-1003">Cell membrane</keyword>
<evidence type="ECO:0000256" key="9">
    <source>
        <dbReference type="ARBA" id="ARBA00023157"/>
    </source>
</evidence>
<evidence type="ECO:0000259" key="14">
    <source>
        <dbReference type="PROSITE" id="PS51782"/>
    </source>
</evidence>
<keyword evidence="6" id="KW-0067">ATP-binding</keyword>
<dbReference type="SUPFAM" id="SSF56112">
    <property type="entry name" value="Protein kinase-like (PK-like)"/>
    <property type="match status" value="1"/>
</dbReference>
<dbReference type="EMBL" id="JADFTS010000004">
    <property type="protein sequence ID" value="KAF9609380.1"/>
    <property type="molecule type" value="Genomic_DNA"/>
</dbReference>
<gene>
    <name evidence="15" type="ORF">IFM89_015721</name>
</gene>
<evidence type="ECO:0000256" key="1">
    <source>
        <dbReference type="ARBA" id="ARBA00004162"/>
    </source>
</evidence>
<dbReference type="Gene3D" id="1.10.510.10">
    <property type="entry name" value="Transferase(Phosphotransferase) domain 1"/>
    <property type="match status" value="1"/>
</dbReference>
<dbReference type="Pfam" id="PF23472">
    <property type="entry name" value="LysM2_CERK1_LYK3_4_5"/>
    <property type="match status" value="1"/>
</dbReference>
<evidence type="ECO:0000256" key="5">
    <source>
        <dbReference type="ARBA" id="ARBA00022741"/>
    </source>
</evidence>
<dbReference type="InterPro" id="IPR056562">
    <property type="entry name" value="LysM2_CERK1_LYK3_4_5"/>
</dbReference>
<feature type="transmembrane region" description="Helical" evidence="11">
    <location>
        <begin position="267"/>
        <end position="293"/>
    </location>
</feature>
<organism evidence="15 16">
    <name type="scientific">Coptis chinensis</name>
    <dbReference type="NCBI Taxonomy" id="261450"/>
    <lineage>
        <taxon>Eukaryota</taxon>
        <taxon>Viridiplantae</taxon>
        <taxon>Streptophyta</taxon>
        <taxon>Embryophyta</taxon>
        <taxon>Tracheophyta</taxon>
        <taxon>Spermatophyta</taxon>
        <taxon>Magnoliopsida</taxon>
        <taxon>Ranunculales</taxon>
        <taxon>Ranunculaceae</taxon>
        <taxon>Coptidoideae</taxon>
        <taxon>Coptis</taxon>
    </lineage>
</organism>
<evidence type="ECO:0000313" key="15">
    <source>
        <dbReference type="EMBL" id="KAF9609380.1"/>
    </source>
</evidence>
<proteinExistence type="predicted"/>
<feature type="compositionally biased region" description="Pro residues" evidence="10">
    <location>
        <begin position="244"/>
        <end position="261"/>
    </location>
</feature>
<keyword evidence="9" id="KW-1015">Disulfide bond</keyword>
<dbReference type="PROSITE" id="PS51782">
    <property type="entry name" value="LYSM"/>
    <property type="match status" value="2"/>
</dbReference>
<dbReference type="Pfam" id="PF23446">
    <property type="entry name" value="LysM1_NFP_LYK"/>
    <property type="match status" value="1"/>
</dbReference>
<dbReference type="Pfam" id="PF00069">
    <property type="entry name" value="Pkinase"/>
    <property type="match status" value="1"/>
</dbReference>
<dbReference type="PANTHER" id="PTHR45927:SF11">
    <property type="entry name" value="LYSM DOMAIN RECEPTOR-LIKE KINASE 4"/>
    <property type="match status" value="1"/>
</dbReference>
<evidence type="ECO:0000256" key="12">
    <source>
        <dbReference type="SAM" id="SignalP"/>
    </source>
</evidence>
<evidence type="ECO:0000256" key="6">
    <source>
        <dbReference type="ARBA" id="ARBA00022840"/>
    </source>
</evidence>
<dbReference type="GO" id="GO:0004672">
    <property type="term" value="F:protein kinase activity"/>
    <property type="evidence" value="ECO:0007669"/>
    <property type="project" value="InterPro"/>
</dbReference>
<protein>
    <submittedName>
        <fullName evidence="15">Uncharacterized protein</fullName>
    </submittedName>
</protein>
<feature type="signal peptide" evidence="12">
    <location>
        <begin position="1"/>
        <end position="23"/>
    </location>
</feature>
<keyword evidence="5" id="KW-0547">Nucleotide-binding</keyword>
<evidence type="ECO:0000256" key="8">
    <source>
        <dbReference type="ARBA" id="ARBA00023136"/>
    </source>
</evidence>
<dbReference type="SMART" id="SM00257">
    <property type="entry name" value="LysM"/>
    <property type="match status" value="2"/>
</dbReference>
<dbReference type="Pfam" id="PF23473">
    <property type="entry name" value="LysM3_LYK4_5"/>
    <property type="match status" value="1"/>
</dbReference>
<dbReference type="GO" id="GO:0005524">
    <property type="term" value="F:ATP binding"/>
    <property type="evidence" value="ECO:0007669"/>
    <property type="project" value="UniProtKB-KW"/>
</dbReference>
<dbReference type="InterPro" id="IPR018392">
    <property type="entry name" value="LysM"/>
</dbReference>
<dbReference type="InterPro" id="IPR052611">
    <property type="entry name" value="Plant_RLK_LysM"/>
</dbReference>
<dbReference type="OrthoDB" id="4062651at2759"/>
<dbReference type="PROSITE" id="PS50011">
    <property type="entry name" value="PROTEIN_KINASE_DOM"/>
    <property type="match status" value="1"/>
</dbReference>
<evidence type="ECO:0000259" key="13">
    <source>
        <dbReference type="PROSITE" id="PS50011"/>
    </source>
</evidence>